<keyword evidence="5 12" id="KW-0274">FAD</keyword>
<dbReference type="GO" id="GO:0005737">
    <property type="term" value="C:cytoplasm"/>
    <property type="evidence" value="ECO:0007669"/>
    <property type="project" value="UniProtKB-ARBA"/>
</dbReference>
<feature type="binding site" evidence="12">
    <location>
        <position position="204"/>
    </location>
    <ligand>
        <name>NAD(+)</name>
        <dbReference type="ChEBI" id="CHEBI:57540"/>
    </ligand>
</feature>
<dbReference type="InterPro" id="IPR016156">
    <property type="entry name" value="FAD/NAD-linked_Rdtase_dimer_sf"/>
</dbReference>
<dbReference type="PRINTS" id="PR00368">
    <property type="entry name" value="FADPNR"/>
</dbReference>
<evidence type="ECO:0000256" key="1">
    <source>
        <dbReference type="ARBA" id="ARBA00007532"/>
    </source>
</evidence>
<dbReference type="InterPro" id="IPR036188">
    <property type="entry name" value="FAD/NAD-bd_sf"/>
</dbReference>
<evidence type="ECO:0000256" key="8">
    <source>
        <dbReference type="ARBA" id="ARBA00023157"/>
    </source>
</evidence>
<dbReference type="Pfam" id="PF02852">
    <property type="entry name" value="Pyr_redox_dim"/>
    <property type="match status" value="1"/>
</dbReference>
<dbReference type="PANTHER" id="PTHR22912">
    <property type="entry name" value="DISULFIDE OXIDOREDUCTASE"/>
    <property type="match status" value="1"/>
</dbReference>
<evidence type="ECO:0000313" key="18">
    <source>
        <dbReference type="Proteomes" id="UP000469424"/>
    </source>
</evidence>
<keyword evidence="6 14" id="KW-0560">Oxidoreductase</keyword>
<feature type="disulfide bond" description="Redox-active" evidence="13">
    <location>
        <begin position="43"/>
        <end position="48"/>
    </location>
</feature>
<evidence type="ECO:0000256" key="14">
    <source>
        <dbReference type="RuleBase" id="RU003692"/>
    </source>
</evidence>
<keyword evidence="4 14" id="KW-0285">Flavoprotein</keyword>
<dbReference type="InterPro" id="IPR012999">
    <property type="entry name" value="Pyr_OxRdtase_I_AS"/>
</dbReference>
<dbReference type="SUPFAM" id="SSF51905">
    <property type="entry name" value="FAD/NAD(P)-binding domain"/>
    <property type="match status" value="1"/>
</dbReference>
<comment type="similarity">
    <text evidence="1 14">Belongs to the class-I pyridine nucleotide-disulfide oxidoreductase family.</text>
</comment>
<comment type="cofactor">
    <cofactor evidence="12 14">
        <name>FAD</name>
        <dbReference type="ChEBI" id="CHEBI:57692"/>
    </cofactor>
    <text evidence="12 14">Binds 1 FAD per subunit.</text>
</comment>
<dbReference type="Gene3D" id="3.30.390.30">
    <property type="match status" value="1"/>
</dbReference>
<dbReference type="Pfam" id="PF07992">
    <property type="entry name" value="Pyr_redox_2"/>
    <property type="match status" value="1"/>
</dbReference>
<dbReference type="InterPro" id="IPR006258">
    <property type="entry name" value="Lipoamide_DH"/>
</dbReference>
<keyword evidence="7 12" id="KW-0520">NAD</keyword>
<feature type="binding site" evidence="12">
    <location>
        <position position="313"/>
    </location>
    <ligand>
        <name>FAD</name>
        <dbReference type="ChEBI" id="CHEBI:57692"/>
    </ligand>
</feature>
<feature type="binding site" evidence="12">
    <location>
        <position position="271"/>
    </location>
    <ligand>
        <name>NAD(+)</name>
        <dbReference type="ChEBI" id="CHEBI:57540"/>
    </ligand>
</feature>
<dbReference type="PANTHER" id="PTHR22912:SF151">
    <property type="entry name" value="DIHYDROLIPOYL DEHYDROGENASE, MITOCHONDRIAL"/>
    <property type="match status" value="1"/>
</dbReference>
<name>A0A6N7XJ94_9FIRM</name>
<evidence type="ECO:0000256" key="3">
    <source>
        <dbReference type="ARBA" id="ARBA00016961"/>
    </source>
</evidence>
<dbReference type="InterPro" id="IPR023753">
    <property type="entry name" value="FAD/NAD-binding_dom"/>
</dbReference>
<feature type="binding site" evidence="12">
    <location>
        <begin position="181"/>
        <end position="188"/>
    </location>
    <ligand>
        <name>NAD(+)</name>
        <dbReference type="ChEBI" id="CHEBI:57540"/>
    </ligand>
</feature>
<dbReference type="EMBL" id="VUNA01000012">
    <property type="protein sequence ID" value="MST71014.1"/>
    <property type="molecule type" value="Genomic_DNA"/>
</dbReference>
<comment type="miscellaneous">
    <text evidence="14">The active site is a redox-active disulfide bond.</text>
</comment>
<evidence type="ECO:0000256" key="9">
    <source>
        <dbReference type="ARBA" id="ARBA00023284"/>
    </source>
</evidence>
<dbReference type="EC" id="1.8.1.4" evidence="2 14"/>
<dbReference type="GO" id="GO:0050660">
    <property type="term" value="F:flavin adenine dinucleotide binding"/>
    <property type="evidence" value="ECO:0007669"/>
    <property type="project" value="InterPro"/>
</dbReference>
<evidence type="ECO:0000256" key="13">
    <source>
        <dbReference type="PIRSR" id="PIRSR000350-4"/>
    </source>
</evidence>
<evidence type="ECO:0000256" key="12">
    <source>
        <dbReference type="PIRSR" id="PIRSR000350-3"/>
    </source>
</evidence>
<reference evidence="17 18" key="1">
    <citation type="submission" date="2019-08" db="EMBL/GenBank/DDBJ databases">
        <title>In-depth cultivation of the pig gut microbiome towards novel bacterial diversity and tailored functional studies.</title>
        <authorList>
            <person name="Wylensek D."/>
            <person name="Hitch T.C.A."/>
            <person name="Clavel T."/>
        </authorList>
    </citation>
    <scope>NUCLEOTIDE SEQUENCE [LARGE SCALE GENOMIC DNA]</scope>
    <source>
        <strain evidence="17 18">WCA-MUC-591-APC-4B</strain>
    </source>
</reference>
<dbReference type="PIRSF" id="PIRSF000350">
    <property type="entry name" value="Mercury_reductase_MerA"/>
    <property type="match status" value="1"/>
</dbReference>
<dbReference type="AlphaFoldDB" id="A0A6N7XJ94"/>
<dbReference type="GO" id="GO:0004148">
    <property type="term" value="F:dihydrolipoyl dehydrogenase (NADH) activity"/>
    <property type="evidence" value="ECO:0007669"/>
    <property type="project" value="UniProtKB-EC"/>
</dbReference>
<evidence type="ECO:0000259" key="16">
    <source>
        <dbReference type="Pfam" id="PF07992"/>
    </source>
</evidence>
<protein>
    <recommendedName>
        <fullName evidence="3 14">Dihydrolipoyl dehydrogenase</fullName>
        <ecNumber evidence="2 14">1.8.1.4</ecNumber>
    </recommendedName>
</protein>
<evidence type="ECO:0000259" key="15">
    <source>
        <dbReference type="Pfam" id="PF02852"/>
    </source>
</evidence>
<dbReference type="Proteomes" id="UP000469424">
    <property type="component" value="Unassembled WGS sequence"/>
</dbReference>
<dbReference type="PRINTS" id="PR00411">
    <property type="entry name" value="PNDRDTASEI"/>
</dbReference>
<evidence type="ECO:0000256" key="7">
    <source>
        <dbReference type="ARBA" id="ARBA00023027"/>
    </source>
</evidence>
<evidence type="ECO:0000256" key="5">
    <source>
        <dbReference type="ARBA" id="ARBA00022827"/>
    </source>
</evidence>
<comment type="caution">
    <text evidence="17">The sequence shown here is derived from an EMBL/GenBank/DDBJ whole genome shotgun (WGS) entry which is preliminary data.</text>
</comment>
<sequence>MSEFQYDLVIIGAGPGGYEAAYEAADFGMKVALVEKDLVGGTCLNRGCVPTKTMMHSSDAYRIATQSANIGVSAEGVKADLNRIIDRKCEVSETLRDGIMFLLKKKKVDFVAGTAKVTDGHTVEISGNDEVSELTAANIMIATGSEPATPPIPGADLPGVLDSTGLLELRGEIMKDFVIIGGGVIGIEFATIYSDLGTNVTVVEAMDRLLPNMDKELGRSLKMNFKNRGIDTHTNAMVEKIEERNGRLVCFYKEKDKVQEVEADHILVCTGRRPVTKGVFSEELEEKLLGARGFLQVDDCYRTEIPSIYGIGDAIGGTMLAHTATAEGRNAVAIMNGKEPEINMNVVAGCIYTSPEIASVGLTQDEAKEAGIDVITKKFPTSANGKTIIEELDRGFIKLVASKEDHTLLGAQLMCGRATDIIGELAVAIANGLTVEEVANTIHPHPTFVEAVCEAARA</sequence>
<feature type="binding site" evidence="12">
    <location>
        <begin position="319"/>
        <end position="322"/>
    </location>
    <ligand>
        <name>FAD</name>
        <dbReference type="ChEBI" id="CHEBI:57692"/>
    </ligand>
</feature>
<dbReference type="RefSeq" id="WP_154554576.1">
    <property type="nucleotide sequence ID" value="NZ_VUNA01000012.1"/>
</dbReference>
<keyword evidence="8" id="KW-1015">Disulfide bond</keyword>
<dbReference type="InterPro" id="IPR004099">
    <property type="entry name" value="Pyr_nucl-diS_OxRdtase_dimer"/>
</dbReference>
<evidence type="ECO:0000256" key="11">
    <source>
        <dbReference type="PIRSR" id="PIRSR000350-2"/>
    </source>
</evidence>
<feature type="domain" description="FAD/NAD(P)-binding" evidence="16">
    <location>
        <begin position="6"/>
        <end position="328"/>
    </location>
</feature>
<proteinExistence type="inferred from homology"/>
<organism evidence="17 18">
    <name type="scientific">Mogibacterium kristiansenii</name>
    <dbReference type="NCBI Taxonomy" id="2606708"/>
    <lineage>
        <taxon>Bacteria</taxon>
        <taxon>Bacillati</taxon>
        <taxon>Bacillota</taxon>
        <taxon>Clostridia</taxon>
        <taxon>Peptostreptococcales</taxon>
        <taxon>Anaerovoracaceae</taxon>
        <taxon>Mogibacterium</taxon>
    </lineage>
</organism>
<feature type="binding site" evidence="12">
    <location>
        <begin position="143"/>
        <end position="145"/>
    </location>
    <ligand>
        <name>FAD</name>
        <dbReference type="ChEBI" id="CHEBI:57692"/>
    </ligand>
</feature>
<evidence type="ECO:0000256" key="10">
    <source>
        <dbReference type="ARBA" id="ARBA00049187"/>
    </source>
</evidence>
<dbReference type="GO" id="GO:0006103">
    <property type="term" value="P:2-oxoglutarate metabolic process"/>
    <property type="evidence" value="ECO:0007669"/>
    <property type="project" value="TreeGrafter"/>
</dbReference>
<dbReference type="FunFam" id="3.30.390.30:FF:000001">
    <property type="entry name" value="Dihydrolipoyl dehydrogenase"/>
    <property type="match status" value="1"/>
</dbReference>
<dbReference type="NCBIfam" id="TIGR01350">
    <property type="entry name" value="lipoamide_DH"/>
    <property type="match status" value="1"/>
</dbReference>
<evidence type="ECO:0000256" key="2">
    <source>
        <dbReference type="ARBA" id="ARBA00012608"/>
    </source>
</evidence>
<evidence type="ECO:0000313" key="17">
    <source>
        <dbReference type="EMBL" id="MST71014.1"/>
    </source>
</evidence>
<keyword evidence="12" id="KW-0547">Nucleotide-binding</keyword>
<evidence type="ECO:0000256" key="6">
    <source>
        <dbReference type="ARBA" id="ARBA00023002"/>
    </source>
</evidence>
<keyword evidence="18" id="KW-1185">Reference proteome</keyword>
<feature type="binding site" evidence="12">
    <location>
        <position position="52"/>
    </location>
    <ligand>
        <name>FAD</name>
        <dbReference type="ChEBI" id="CHEBI:57692"/>
    </ligand>
</feature>
<evidence type="ECO:0000256" key="4">
    <source>
        <dbReference type="ARBA" id="ARBA00022630"/>
    </source>
</evidence>
<feature type="domain" description="Pyridine nucleotide-disulphide oxidoreductase dimerisation" evidence="15">
    <location>
        <begin position="347"/>
        <end position="455"/>
    </location>
</feature>
<comment type="catalytic activity">
    <reaction evidence="10 14">
        <text>N(6)-[(R)-dihydrolipoyl]-L-lysyl-[protein] + NAD(+) = N(6)-[(R)-lipoyl]-L-lysyl-[protein] + NADH + H(+)</text>
        <dbReference type="Rhea" id="RHEA:15045"/>
        <dbReference type="Rhea" id="RHEA-COMP:10474"/>
        <dbReference type="Rhea" id="RHEA-COMP:10475"/>
        <dbReference type="ChEBI" id="CHEBI:15378"/>
        <dbReference type="ChEBI" id="CHEBI:57540"/>
        <dbReference type="ChEBI" id="CHEBI:57945"/>
        <dbReference type="ChEBI" id="CHEBI:83099"/>
        <dbReference type="ChEBI" id="CHEBI:83100"/>
        <dbReference type="EC" id="1.8.1.4"/>
    </reaction>
</comment>
<dbReference type="SUPFAM" id="SSF55424">
    <property type="entry name" value="FAD/NAD-linked reductases, dimerisation (C-terminal) domain"/>
    <property type="match status" value="1"/>
</dbReference>
<feature type="active site" description="Proton acceptor" evidence="11">
    <location>
        <position position="445"/>
    </location>
</feature>
<dbReference type="PROSITE" id="PS00076">
    <property type="entry name" value="PYRIDINE_REDOX_1"/>
    <property type="match status" value="1"/>
</dbReference>
<dbReference type="Gene3D" id="3.50.50.60">
    <property type="entry name" value="FAD/NAD(P)-binding domain"/>
    <property type="match status" value="2"/>
</dbReference>
<dbReference type="InterPro" id="IPR050151">
    <property type="entry name" value="Class-I_Pyr_Nuc-Dis_Oxidored"/>
</dbReference>
<keyword evidence="9 14" id="KW-0676">Redox-active center</keyword>
<accession>A0A6N7XJ94</accession>
<gene>
    <name evidence="17" type="primary">lpdA</name>
    <name evidence="17" type="ORF">FYJ65_06675</name>
</gene>
<dbReference type="InterPro" id="IPR001100">
    <property type="entry name" value="Pyr_nuc-diS_OxRdtase"/>
</dbReference>